<gene>
    <name evidence="1" type="ORF">SAMN05421768_101619</name>
</gene>
<evidence type="ECO:0000313" key="2">
    <source>
        <dbReference type="Proteomes" id="UP000186106"/>
    </source>
</evidence>
<dbReference type="EMBL" id="FTNZ01000001">
    <property type="protein sequence ID" value="SIS29457.1"/>
    <property type="molecule type" value="Genomic_DNA"/>
</dbReference>
<protein>
    <submittedName>
        <fullName evidence="1">Uncharacterized protein</fullName>
    </submittedName>
</protein>
<evidence type="ECO:0000313" key="1">
    <source>
        <dbReference type="EMBL" id="SIS29457.1"/>
    </source>
</evidence>
<accession>A0A1N7HX88</accession>
<name>A0A1N7HX88_9FLAO</name>
<organism evidence="1 2">
    <name type="scientific">Chryseobacterium joostei</name>
    <dbReference type="NCBI Taxonomy" id="112234"/>
    <lineage>
        <taxon>Bacteria</taxon>
        <taxon>Pseudomonadati</taxon>
        <taxon>Bacteroidota</taxon>
        <taxon>Flavobacteriia</taxon>
        <taxon>Flavobacteriales</taxon>
        <taxon>Weeksellaceae</taxon>
        <taxon>Chryseobacterium group</taxon>
        <taxon>Chryseobacterium</taxon>
    </lineage>
</organism>
<dbReference type="Proteomes" id="UP000186106">
    <property type="component" value="Unassembled WGS sequence"/>
</dbReference>
<dbReference type="AlphaFoldDB" id="A0A1N7HX88"/>
<reference evidence="1 2" key="1">
    <citation type="submission" date="2017-01" db="EMBL/GenBank/DDBJ databases">
        <authorList>
            <person name="Mah S.A."/>
            <person name="Swanson W.J."/>
            <person name="Moy G.W."/>
            <person name="Vacquier V.D."/>
        </authorList>
    </citation>
    <scope>NUCLEOTIDE SEQUENCE [LARGE SCALE GENOMIC DNA]</scope>
    <source>
        <strain evidence="1 2">DSM 16927</strain>
    </source>
</reference>
<sequence>MQYSTQMMNELQQLTKDQLYNKLKNRSENFNATVCTALENSLFDEHTLNDDDLSEFLQMLDEETAEKIKEASTQVNDEDDSPNIVLAESKGVTTSLDVTTKNGEGYKIVLIEHDINLSGNLFIEEYVVLIITGNIKAKNIIVNGSLYCSGNITCNVLFGASSNDNETHVERNISSGLIAENGHYTVAKGNIHSKYLVSFHNEIEGKSGRFIENPTLENADDIEMLSPEMIDEHGHFDEDSFLNLINNHPIEALFK</sequence>
<proteinExistence type="predicted"/>